<protein>
    <submittedName>
        <fullName evidence="2">Uncharacterized protein</fullName>
    </submittedName>
</protein>
<name>A0A4C1T9A1_EUMVA</name>
<keyword evidence="3" id="KW-1185">Reference proteome</keyword>
<reference evidence="2 3" key="1">
    <citation type="journal article" date="2019" name="Commun. Biol.">
        <title>The bagworm genome reveals a unique fibroin gene that provides high tensile strength.</title>
        <authorList>
            <person name="Kono N."/>
            <person name="Nakamura H."/>
            <person name="Ohtoshi R."/>
            <person name="Tomita M."/>
            <person name="Numata K."/>
            <person name="Arakawa K."/>
        </authorList>
    </citation>
    <scope>NUCLEOTIDE SEQUENCE [LARGE SCALE GENOMIC DNA]</scope>
</reference>
<feature type="region of interest" description="Disordered" evidence="1">
    <location>
        <begin position="62"/>
        <end position="86"/>
    </location>
</feature>
<accession>A0A4C1T9A1</accession>
<evidence type="ECO:0000313" key="3">
    <source>
        <dbReference type="Proteomes" id="UP000299102"/>
    </source>
</evidence>
<evidence type="ECO:0000313" key="2">
    <source>
        <dbReference type="EMBL" id="GBP09997.1"/>
    </source>
</evidence>
<dbReference type="AlphaFoldDB" id="A0A4C1T9A1"/>
<sequence>MVLFRYVGVVKWERSAATKALRISIEADGRNLSTTIISRRDGEILSFHRRIFRKRYVQHQTVPLRPESAPSAARRPPDAVSRLSNQSSRVTVVSRENTMKTTFIREKQGQYSFPKKKKSKLIPVRYTCVPRDVALCDVAQSTAQIKYLPVNKAAPENTYGAQNYT</sequence>
<evidence type="ECO:0000256" key="1">
    <source>
        <dbReference type="SAM" id="MobiDB-lite"/>
    </source>
</evidence>
<feature type="compositionally biased region" description="Low complexity" evidence="1">
    <location>
        <begin position="65"/>
        <end position="82"/>
    </location>
</feature>
<comment type="caution">
    <text evidence="2">The sequence shown here is derived from an EMBL/GenBank/DDBJ whole genome shotgun (WGS) entry which is preliminary data.</text>
</comment>
<dbReference type="EMBL" id="BGZK01000038">
    <property type="protein sequence ID" value="GBP09997.1"/>
    <property type="molecule type" value="Genomic_DNA"/>
</dbReference>
<gene>
    <name evidence="2" type="ORF">EVAR_92519_1</name>
</gene>
<organism evidence="2 3">
    <name type="scientific">Eumeta variegata</name>
    <name type="common">Bagworm moth</name>
    <name type="synonym">Eumeta japonica</name>
    <dbReference type="NCBI Taxonomy" id="151549"/>
    <lineage>
        <taxon>Eukaryota</taxon>
        <taxon>Metazoa</taxon>
        <taxon>Ecdysozoa</taxon>
        <taxon>Arthropoda</taxon>
        <taxon>Hexapoda</taxon>
        <taxon>Insecta</taxon>
        <taxon>Pterygota</taxon>
        <taxon>Neoptera</taxon>
        <taxon>Endopterygota</taxon>
        <taxon>Lepidoptera</taxon>
        <taxon>Glossata</taxon>
        <taxon>Ditrysia</taxon>
        <taxon>Tineoidea</taxon>
        <taxon>Psychidae</taxon>
        <taxon>Oiketicinae</taxon>
        <taxon>Eumeta</taxon>
    </lineage>
</organism>
<dbReference type="Proteomes" id="UP000299102">
    <property type="component" value="Unassembled WGS sequence"/>
</dbReference>
<proteinExistence type="predicted"/>